<evidence type="ECO:0000256" key="7">
    <source>
        <dbReference type="ARBA" id="ARBA00022840"/>
    </source>
</evidence>
<dbReference type="InterPro" id="IPR038726">
    <property type="entry name" value="PDDEXK_AddAB-type"/>
</dbReference>
<feature type="binding site" evidence="14">
    <location>
        <begin position="25"/>
        <end position="32"/>
    </location>
    <ligand>
        <name>ATP</name>
        <dbReference type="ChEBI" id="CHEBI:30616"/>
    </ligand>
</feature>
<comment type="catalytic activity">
    <reaction evidence="12 13">
        <text>ATP + H2O = ADP + phosphate + H(+)</text>
        <dbReference type="Rhea" id="RHEA:13065"/>
        <dbReference type="ChEBI" id="CHEBI:15377"/>
        <dbReference type="ChEBI" id="CHEBI:15378"/>
        <dbReference type="ChEBI" id="CHEBI:30616"/>
        <dbReference type="ChEBI" id="CHEBI:43474"/>
        <dbReference type="ChEBI" id="CHEBI:456216"/>
        <dbReference type="EC" id="5.6.2.4"/>
    </reaction>
</comment>
<dbReference type="PANTHER" id="PTHR11070:SF48">
    <property type="entry name" value="ATP-DEPENDENT HELICASE_NUCLEASE SUBUNIT A"/>
    <property type="match status" value="1"/>
</dbReference>
<evidence type="ECO:0000256" key="1">
    <source>
        <dbReference type="ARBA" id="ARBA00022722"/>
    </source>
</evidence>
<keyword evidence="2 13" id="KW-0547">Nucleotide-binding</keyword>
<protein>
    <recommendedName>
        <fullName evidence="13">ATP-dependent helicase/nuclease subunit A</fullName>
        <ecNumber evidence="13">3.1.-.-</ecNumber>
        <ecNumber evidence="13">5.6.2.4</ecNumber>
    </recommendedName>
    <alternativeName>
        <fullName evidence="13">ATP-dependent helicase/nuclease AddA</fullName>
    </alternativeName>
    <alternativeName>
        <fullName evidence="13">DNA 3'-5' helicase AddA</fullName>
    </alternativeName>
</protein>
<dbReference type="Pfam" id="PF12705">
    <property type="entry name" value="PDDEXK_1"/>
    <property type="match status" value="1"/>
</dbReference>
<reference evidence="17 18" key="1">
    <citation type="submission" date="2020-08" db="EMBL/GenBank/DDBJ databases">
        <title>Genome public.</title>
        <authorList>
            <person name="Liu C."/>
            <person name="Sun Q."/>
        </authorList>
    </citation>
    <scope>NUCLEOTIDE SEQUENCE [LARGE SCALE GENOMIC DNA]</scope>
    <source>
        <strain evidence="17 18">NSJ-37</strain>
    </source>
</reference>
<dbReference type="InterPro" id="IPR027417">
    <property type="entry name" value="P-loop_NTPase"/>
</dbReference>
<dbReference type="PANTHER" id="PTHR11070">
    <property type="entry name" value="UVRD / RECB / PCRA DNA HELICASE FAMILY MEMBER"/>
    <property type="match status" value="1"/>
</dbReference>
<dbReference type="Pfam" id="PF00580">
    <property type="entry name" value="UvrD-helicase"/>
    <property type="match status" value="1"/>
</dbReference>
<evidence type="ECO:0000256" key="4">
    <source>
        <dbReference type="ARBA" id="ARBA00022801"/>
    </source>
</evidence>
<accession>A0ABR7N4J4</accession>
<dbReference type="InterPro" id="IPR011335">
    <property type="entry name" value="Restrct_endonuc-II-like"/>
</dbReference>
<evidence type="ECO:0000313" key="18">
    <source>
        <dbReference type="Proteomes" id="UP000606193"/>
    </source>
</evidence>
<keyword evidence="8 13" id="KW-0238">DNA-binding</keyword>
<dbReference type="HAMAP" id="MF_01451">
    <property type="entry name" value="AddA"/>
    <property type="match status" value="1"/>
</dbReference>
<keyword evidence="10 13" id="KW-0413">Isomerase</keyword>
<dbReference type="GO" id="GO:0004386">
    <property type="term" value="F:helicase activity"/>
    <property type="evidence" value="ECO:0007669"/>
    <property type="project" value="UniProtKB-KW"/>
</dbReference>
<keyword evidence="9 13" id="KW-0234">DNA repair</keyword>
<feature type="domain" description="UvrD-like helicase ATP-binding" evidence="15">
    <location>
        <begin position="4"/>
        <end position="467"/>
    </location>
</feature>
<comment type="caution">
    <text evidence="17">The sequence shown here is derived from an EMBL/GenBank/DDBJ whole genome shotgun (WGS) entry which is preliminary data.</text>
</comment>
<evidence type="ECO:0000256" key="5">
    <source>
        <dbReference type="ARBA" id="ARBA00022806"/>
    </source>
</evidence>
<evidence type="ECO:0000256" key="10">
    <source>
        <dbReference type="ARBA" id="ARBA00023235"/>
    </source>
</evidence>
<comment type="cofactor">
    <cofactor evidence="13">
        <name>Mg(2+)</name>
        <dbReference type="ChEBI" id="CHEBI:18420"/>
    </cofactor>
</comment>
<evidence type="ECO:0000256" key="6">
    <source>
        <dbReference type="ARBA" id="ARBA00022839"/>
    </source>
</evidence>
<dbReference type="InterPro" id="IPR014152">
    <property type="entry name" value="AddA"/>
</dbReference>
<dbReference type="Pfam" id="PF13361">
    <property type="entry name" value="UvrD_C"/>
    <property type="match status" value="1"/>
</dbReference>
<evidence type="ECO:0000259" key="16">
    <source>
        <dbReference type="PROSITE" id="PS51217"/>
    </source>
</evidence>
<comment type="subunit">
    <text evidence="13">Heterodimer of AddA and AddB/RexB.</text>
</comment>
<dbReference type="InterPro" id="IPR011604">
    <property type="entry name" value="PDDEXK-like_dom_sf"/>
</dbReference>
<comment type="function">
    <text evidence="13">The heterodimer acts as both an ATP-dependent DNA helicase and an ATP-dependent, dual-direction single-stranded exonuclease. Recognizes the chi site generating a DNA molecule suitable for the initiation of homologous recombination. The AddA nuclease domain is required for chi fragment generation; this subunit has the helicase and 3' -&gt; 5' nuclease activities.</text>
</comment>
<keyword evidence="18" id="KW-1185">Reference proteome</keyword>
<keyword evidence="6 13" id="KW-0269">Exonuclease</keyword>
<dbReference type="SUPFAM" id="SSF52540">
    <property type="entry name" value="P-loop containing nucleoside triphosphate hydrolases"/>
    <property type="match status" value="1"/>
</dbReference>
<evidence type="ECO:0000256" key="2">
    <source>
        <dbReference type="ARBA" id="ARBA00022741"/>
    </source>
</evidence>
<dbReference type="Gene3D" id="3.40.50.300">
    <property type="entry name" value="P-loop containing nucleotide triphosphate hydrolases"/>
    <property type="match status" value="4"/>
</dbReference>
<name>A0ABR7N4J4_9FIRM</name>
<gene>
    <name evidence="13 17" type="primary">addA</name>
    <name evidence="17" type="ORF">H8704_12695</name>
</gene>
<dbReference type="PROSITE" id="PS51198">
    <property type="entry name" value="UVRD_HELICASE_ATP_BIND"/>
    <property type="match status" value="1"/>
</dbReference>
<feature type="domain" description="UvrD-like helicase C-terminal" evidence="16">
    <location>
        <begin position="488"/>
        <end position="778"/>
    </location>
</feature>
<organism evidence="17 18">
    <name type="scientific">Jutongia huaianensis</name>
    <dbReference type="NCBI Taxonomy" id="2763668"/>
    <lineage>
        <taxon>Bacteria</taxon>
        <taxon>Bacillati</taxon>
        <taxon>Bacillota</taxon>
        <taxon>Clostridia</taxon>
        <taxon>Lachnospirales</taxon>
        <taxon>Lachnospiraceae</taxon>
        <taxon>Jutongia</taxon>
    </lineage>
</organism>
<keyword evidence="5 13" id="KW-0347">Helicase</keyword>
<dbReference type="NCBIfam" id="TIGR02785">
    <property type="entry name" value="addA_Gpos"/>
    <property type="match status" value="1"/>
</dbReference>
<evidence type="ECO:0000256" key="14">
    <source>
        <dbReference type="PROSITE-ProRule" id="PRU00560"/>
    </source>
</evidence>
<evidence type="ECO:0000256" key="13">
    <source>
        <dbReference type="HAMAP-Rule" id="MF_01451"/>
    </source>
</evidence>
<dbReference type="Proteomes" id="UP000606193">
    <property type="component" value="Unassembled WGS sequence"/>
</dbReference>
<evidence type="ECO:0000256" key="12">
    <source>
        <dbReference type="ARBA" id="ARBA00048988"/>
    </source>
</evidence>
<evidence type="ECO:0000256" key="8">
    <source>
        <dbReference type="ARBA" id="ARBA00023125"/>
    </source>
</evidence>
<dbReference type="EC" id="3.1.-.-" evidence="13"/>
<evidence type="ECO:0000313" key="17">
    <source>
        <dbReference type="EMBL" id="MBC8563469.1"/>
    </source>
</evidence>
<evidence type="ECO:0000259" key="15">
    <source>
        <dbReference type="PROSITE" id="PS51198"/>
    </source>
</evidence>
<dbReference type="RefSeq" id="WP_249298508.1">
    <property type="nucleotide sequence ID" value="NZ_JACRSX010000023.1"/>
</dbReference>
<comment type="catalytic activity">
    <reaction evidence="11 13">
        <text>Couples ATP hydrolysis with the unwinding of duplex DNA by translocating in the 3'-5' direction.</text>
        <dbReference type="EC" id="5.6.2.4"/>
    </reaction>
</comment>
<sequence length="1226" mass="140321">MGSMKWTEDQQRVIDARDSNILVSAAAGSGKTAVLVERIIQEVTDAEHPIDIDRLLVVTFTNAAAGEMRQRVGKALEEALVEHPGDKRLQKQLSLLHNAQITTIDSFCQSIIRNYFHVIDLDPVFRVADDTEIKLMKQEVLDEVLEECYQRAEAEPETEENRNFIAMIDAFSTGRDDSAAGNLVLDVHNMSQSAPWPEDWLNGIVDIYEKKTTDWITELQGYMADMLEGYLAQARRTLEICRQDGPEEYEPAIWSDVEQLEQCAAVSDYEDYARYICGFQKKKLASSKAENKKVIQDMRKTYIDKGIRKLEEKYFREELQGPYEQMAPAVKGLVQTTKLFEEAFSVRKREDGVLDFNDMEHFALQILVDHEQGDVPSAVAKELQEYYQEIMIDEYQDSSYIQEALLSSLSRAEQGQRPYLFMVGDVKQSIYRFRQARPELFNGKYEAYGSDPKMGQRIDLHQNFRSREMVLESTNFLFEKIMQKCLGGIVYDEAASLVPGAVFPEDSHRTAGKTQVLVIQGDKGFMDKDSLEASVIGEKIRELVQGEEPLFINDKGDYRPVRYRDIVVLLRSPSRITDKYIEVLSQMGIPAYTETKTGYFSSMEVEVILNFLRVLDNPRQDIPLASVLHSPLGGFTDNELAELGAQQQGINYYDSLRNAGGNISENTRKKVSGFLDIIETYRQRAGVLPVYDLLQQIYRETGYYHIMSAMPAGEKRAANLELLLQRALDYAGKGNHGIFSFVQYIENMKKSQVDFGEASLVNEGMDAVRIMSIHKSKGLEFPVVFLAGTATQFNLMDARGIVKDNDYGIGIDYINLEERYKKKTLLKNFLADRSVAATLAEEIRVLYVALTRAKEQLIITGVSKDLEKDLGKWSDQSPEYCMADLISARSYLSLIMPLVLDASAAPYFEVEKWDSSMVTGRVAESLVEDEEIYQKLQNWEQNICYDPEIQEEMKSEDDYHYPYEAQLQIPVKISVTELKRMEMQAQKLEEDVWAEATDVPEVFGQTEERQSISVEYMEDETKDEGEKTEEAARETEIPKPRFLQGEEKLSGAQRGTIYHSIFEHLPYERMDENTTPAAFATWLDEFTAKGYLTSPEKDIVYAKDFCTFLRTDLGKRMRKAAENGTLYREQQFMMGIPAQRLHPEISGEDTDTVLVQGIIDAWFMEDEDIILVDYKTDRVKRDIHELVDKYRIQLDYYADALQRVTGRKVKKKIIYSISKGESIEIE</sequence>
<dbReference type="Gene3D" id="3.90.320.10">
    <property type="match status" value="1"/>
</dbReference>
<dbReference type="PROSITE" id="PS51217">
    <property type="entry name" value="UVRD_HELICASE_CTER"/>
    <property type="match status" value="1"/>
</dbReference>
<evidence type="ECO:0000256" key="11">
    <source>
        <dbReference type="ARBA" id="ARBA00034617"/>
    </source>
</evidence>
<dbReference type="EMBL" id="JACRSX010000023">
    <property type="protein sequence ID" value="MBC8563469.1"/>
    <property type="molecule type" value="Genomic_DNA"/>
</dbReference>
<dbReference type="InterPro" id="IPR014016">
    <property type="entry name" value="UvrD-like_ATP-bd"/>
</dbReference>
<proteinExistence type="inferred from homology"/>
<dbReference type="EC" id="5.6.2.4" evidence="13"/>
<dbReference type="InterPro" id="IPR000212">
    <property type="entry name" value="DNA_helicase_UvrD/REP"/>
</dbReference>
<keyword evidence="3 13" id="KW-0227">DNA damage</keyword>
<dbReference type="InterPro" id="IPR014017">
    <property type="entry name" value="DNA_helicase_UvrD-like_C"/>
</dbReference>
<keyword evidence="7 13" id="KW-0067">ATP-binding</keyword>
<evidence type="ECO:0000256" key="3">
    <source>
        <dbReference type="ARBA" id="ARBA00022763"/>
    </source>
</evidence>
<dbReference type="SUPFAM" id="SSF52980">
    <property type="entry name" value="Restriction endonuclease-like"/>
    <property type="match status" value="1"/>
</dbReference>
<dbReference type="Gene3D" id="1.10.486.10">
    <property type="entry name" value="PCRA, domain 4"/>
    <property type="match status" value="1"/>
</dbReference>
<keyword evidence="4 13" id="KW-0378">Hydrolase</keyword>
<comment type="similarity">
    <text evidence="13">Belongs to the helicase family. AddA subfamily.</text>
</comment>
<keyword evidence="1 13" id="KW-0540">Nuclease</keyword>
<evidence type="ECO:0000256" key="9">
    <source>
        <dbReference type="ARBA" id="ARBA00023204"/>
    </source>
</evidence>